<protein>
    <submittedName>
        <fullName evidence="2">Uncharacterized protein</fullName>
    </submittedName>
</protein>
<evidence type="ECO:0000256" key="1">
    <source>
        <dbReference type="SAM" id="SignalP"/>
    </source>
</evidence>
<name>A0A8H3VQA6_VENIN</name>
<feature type="chain" id="PRO_5034369270" evidence="1">
    <location>
        <begin position="18"/>
        <end position="210"/>
    </location>
</feature>
<comment type="caution">
    <text evidence="2">The sequence shown here is derived from an EMBL/GenBank/DDBJ whole genome shotgun (WGS) entry which is preliminary data.</text>
</comment>
<organism evidence="2 3">
    <name type="scientific">Venturia inaequalis</name>
    <name type="common">Apple scab fungus</name>
    <dbReference type="NCBI Taxonomy" id="5025"/>
    <lineage>
        <taxon>Eukaryota</taxon>
        <taxon>Fungi</taxon>
        <taxon>Dikarya</taxon>
        <taxon>Ascomycota</taxon>
        <taxon>Pezizomycotina</taxon>
        <taxon>Dothideomycetes</taxon>
        <taxon>Pleosporomycetidae</taxon>
        <taxon>Venturiales</taxon>
        <taxon>Venturiaceae</taxon>
        <taxon>Venturia</taxon>
    </lineage>
</organism>
<evidence type="ECO:0000313" key="3">
    <source>
        <dbReference type="Proteomes" id="UP000490939"/>
    </source>
</evidence>
<dbReference type="AlphaFoldDB" id="A0A8H3VQA6"/>
<keyword evidence="1" id="KW-0732">Signal</keyword>
<sequence>MKLALLPILCVLGTANSTPITLEERQFVSSFPSPAPGQAQFQQKPTGALVQKAWGEVSQAYSGLTTAFKCVSAANPLAPPPSLLLNCGVGEAHKAIANKLWETTNRFSPTSSVGYVEAGSVMVAAATSLTRVQQTAFKSVANGWAFSVKTRERQLVYESLVQQLGLYQSWSKAYNNLLPIGTRTAGDLEEANIVKQYQALIKQYQWDVPQ</sequence>
<gene>
    <name evidence="2" type="ORF">EG327_009963</name>
</gene>
<feature type="signal peptide" evidence="1">
    <location>
        <begin position="1"/>
        <end position="17"/>
    </location>
</feature>
<dbReference type="OrthoDB" id="3919513at2759"/>
<reference evidence="2 3" key="1">
    <citation type="submission" date="2019-07" db="EMBL/GenBank/DDBJ databases">
        <title>Venturia inaequalis Genome Resource.</title>
        <authorList>
            <person name="Lichtner F.J."/>
        </authorList>
    </citation>
    <scope>NUCLEOTIDE SEQUENCE [LARGE SCALE GENOMIC DNA]</scope>
    <source>
        <strain evidence="2 3">DMI_063113</strain>
    </source>
</reference>
<dbReference type="EMBL" id="WNWR01000069">
    <property type="protein sequence ID" value="KAE9992130.1"/>
    <property type="molecule type" value="Genomic_DNA"/>
</dbReference>
<dbReference type="Proteomes" id="UP000490939">
    <property type="component" value="Unassembled WGS sequence"/>
</dbReference>
<evidence type="ECO:0000313" key="2">
    <source>
        <dbReference type="EMBL" id="KAE9992130.1"/>
    </source>
</evidence>
<keyword evidence="3" id="KW-1185">Reference proteome</keyword>
<proteinExistence type="predicted"/>
<accession>A0A8H3VQA6</accession>